<dbReference type="Pfam" id="PF00581">
    <property type="entry name" value="Rhodanese"/>
    <property type="match status" value="1"/>
</dbReference>
<sequence>MSSNINTSDQRGTAIHSIEELERNAAVIQGLKLPAKIWCTQANRLYEQANVSREKGDLVNAYIQYYKFNNIVTSVIPQNSNEFREKTHQADIILNQLRGELVSRFGFQTSRNLYSTPQLSHERAPSANSSTSNLSQSSSSSYATVSRTSNIPQTPVYQEQYTVQRPPEYQPVPAQESVRENNRPSIRKSDSEYSLNTTAVHEFDANGPDIRDSMLRFPQVEDIHDASFSGATLSSDLDIERVSQRYPSLDHVNSINTSLNGASHHGNLGYVYGASPAQDPTFPQDSHGISPNAQSMPSNTGPTEPNPQSAQSNLKQNSDGPQSSTKLKSPTRTPSRRWFSSNAISKTSFAFPHATVISTSALHQYLCQTSNPPSILLMDIRPREEFDRGHIEAKHIINIDPMILKNETTSSKIEAALQLCSAKERSLFNERHKVDLVVFYDQSSTSLTQRPIELGGDLTANPLQHLVSAIYELEFEKVLIRMPVLLSGGYQAWKNQYGGGKIPSSKVMGPRHNQHQLPRTITKLTIHHSFHSQVPRLPDNTSSEQIDMLVNKLNQSTITSSNVGQPAPLEVYDYFQQNATAANQPPYPDYPSKKDDVSPHSGMPQQSYPLQYDPHNQQHIHGSNWSALSQQTQNADRP</sequence>
<dbReference type="InterPro" id="IPR015063">
    <property type="entry name" value="USP8_dimer"/>
</dbReference>
<evidence type="ECO:0000256" key="1">
    <source>
        <dbReference type="SAM" id="MobiDB-lite"/>
    </source>
</evidence>
<evidence type="ECO:0000313" key="3">
    <source>
        <dbReference type="EMBL" id="ORY06588.1"/>
    </source>
</evidence>
<dbReference type="InterPro" id="IPR036873">
    <property type="entry name" value="Rhodanese-like_dom_sf"/>
</dbReference>
<gene>
    <name evidence="3" type="ORF">K493DRAFT_333086</name>
</gene>
<dbReference type="Gene3D" id="1.20.58.80">
    <property type="entry name" value="Phosphotransferase system, lactose/cellobiose-type IIA subunit"/>
    <property type="match status" value="1"/>
</dbReference>
<dbReference type="SUPFAM" id="SSF140856">
    <property type="entry name" value="USP8 N-terminal domain-like"/>
    <property type="match status" value="1"/>
</dbReference>
<dbReference type="STRING" id="1314790.A0A1Y1Z8J7"/>
<dbReference type="InterPro" id="IPR001763">
    <property type="entry name" value="Rhodanese-like_dom"/>
</dbReference>
<dbReference type="EMBL" id="MCFE01000015">
    <property type="protein sequence ID" value="ORY06588.1"/>
    <property type="molecule type" value="Genomic_DNA"/>
</dbReference>
<feature type="compositionally biased region" description="Low complexity" evidence="1">
    <location>
        <begin position="125"/>
        <end position="150"/>
    </location>
</feature>
<protein>
    <recommendedName>
        <fullName evidence="2">Rhodanese domain-containing protein</fullName>
    </recommendedName>
</protein>
<feature type="compositionally biased region" description="Basic and acidic residues" evidence="1">
    <location>
        <begin position="177"/>
        <end position="191"/>
    </location>
</feature>
<dbReference type="InParanoid" id="A0A1Y1Z8J7"/>
<dbReference type="OrthoDB" id="292964at2759"/>
<feature type="region of interest" description="Disordered" evidence="1">
    <location>
        <begin position="581"/>
        <end position="638"/>
    </location>
</feature>
<dbReference type="SMART" id="SM00450">
    <property type="entry name" value="RHOD"/>
    <property type="match status" value="1"/>
</dbReference>
<evidence type="ECO:0000259" key="2">
    <source>
        <dbReference type="PROSITE" id="PS50206"/>
    </source>
</evidence>
<feature type="region of interest" description="Disordered" evidence="1">
    <location>
        <begin position="116"/>
        <end position="192"/>
    </location>
</feature>
<dbReference type="Gene3D" id="3.40.250.10">
    <property type="entry name" value="Rhodanese-like domain"/>
    <property type="match status" value="1"/>
</dbReference>
<dbReference type="SUPFAM" id="SSF52821">
    <property type="entry name" value="Rhodanese/Cell cycle control phosphatase"/>
    <property type="match status" value="1"/>
</dbReference>
<dbReference type="Pfam" id="PF08969">
    <property type="entry name" value="USP8_dimer"/>
    <property type="match status" value="1"/>
</dbReference>
<dbReference type="Proteomes" id="UP000193498">
    <property type="component" value="Unassembled WGS sequence"/>
</dbReference>
<proteinExistence type="predicted"/>
<dbReference type="PROSITE" id="PS50206">
    <property type="entry name" value="RHODANESE_3"/>
    <property type="match status" value="1"/>
</dbReference>
<accession>A0A1Y1Z8J7</accession>
<feature type="region of interest" description="Disordered" evidence="1">
    <location>
        <begin position="270"/>
        <end position="337"/>
    </location>
</feature>
<organism evidence="3 4">
    <name type="scientific">Basidiobolus meristosporus CBS 931.73</name>
    <dbReference type="NCBI Taxonomy" id="1314790"/>
    <lineage>
        <taxon>Eukaryota</taxon>
        <taxon>Fungi</taxon>
        <taxon>Fungi incertae sedis</taxon>
        <taxon>Zoopagomycota</taxon>
        <taxon>Entomophthoromycotina</taxon>
        <taxon>Basidiobolomycetes</taxon>
        <taxon>Basidiobolales</taxon>
        <taxon>Basidiobolaceae</taxon>
        <taxon>Basidiobolus</taxon>
    </lineage>
</organism>
<reference evidence="3 4" key="1">
    <citation type="submission" date="2016-07" db="EMBL/GenBank/DDBJ databases">
        <title>Pervasive Adenine N6-methylation of Active Genes in Fungi.</title>
        <authorList>
            <consortium name="DOE Joint Genome Institute"/>
            <person name="Mondo S.J."/>
            <person name="Dannebaum R.O."/>
            <person name="Kuo R.C."/>
            <person name="Labutti K."/>
            <person name="Haridas S."/>
            <person name="Kuo A."/>
            <person name="Salamov A."/>
            <person name="Ahrendt S.R."/>
            <person name="Lipzen A."/>
            <person name="Sullivan W."/>
            <person name="Andreopoulos W.B."/>
            <person name="Clum A."/>
            <person name="Lindquist E."/>
            <person name="Daum C."/>
            <person name="Ramamoorthy G.K."/>
            <person name="Gryganskyi A."/>
            <person name="Culley D."/>
            <person name="Magnuson J.K."/>
            <person name="James T.Y."/>
            <person name="O'Malley M.A."/>
            <person name="Stajich J.E."/>
            <person name="Spatafora J.W."/>
            <person name="Visel A."/>
            <person name="Grigoriev I.V."/>
        </authorList>
    </citation>
    <scope>NUCLEOTIDE SEQUENCE [LARGE SCALE GENOMIC DNA]</scope>
    <source>
        <strain evidence="3 4">CBS 931.73</strain>
    </source>
</reference>
<comment type="caution">
    <text evidence="3">The sequence shown here is derived from an EMBL/GenBank/DDBJ whole genome shotgun (WGS) entry which is preliminary data.</text>
</comment>
<feature type="compositionally biased region" description="Polar residues" evidence="1">
    <location>
        <begin position="151"/>
        <end position="163"/>
    </location>
</feature>
<feature type="domain" description="Rhodanese" evidence="2">
    <location>
        <begin position="371"/>
        <end position="502"/>
    </location>
</feature>
<evidence type="ECO:0000313" key="4">
    <source>
        <dbReference type="Proteomes" id="UP000193498"/>
    </source>
</evidence>
<dbReference type="AlphaFoldDB" id="A0A1Y1Z8J7"/>
<keyword evidence="4" id="KW-1185">Reference proteome</keyword>
<feature type="compositionally biased region" description="Polar residues" evidence="1">
    <location>
        <begin position="281"/>
        <end position="337"/>
    </location>
</feature>
<feature type="compositionally biased region" description="Polar residues" evidence="1">
    <location>
        <begin position="603"/>
        <end position="638"/>
    </location>
</feature>
<name>A0A1Y1Z8J7_9FUNG</name>